<feature type="transmembrane region" description="Helical" evidence="1">
    <location>
        <begin position="32"/>
        <end position="55"/>
    </location>
</feature>
<comment type="caution">
    <text evidence="2">The sequence shown here is derived from an EMBL/GenBank/DDBJ whole genome shotgun (WGS) entry which is preliminary data.</text>
</comment>
<evidence type="ECO:0000256" key="1">
    <source>
        <dbReference type="SAM" id="Phobius"/>
    </source>
</evidence>
<dbReference type="EMBL" id="JABBGA010000009">
    <property type="protein sequence ID" value="NML26738.1"/>
    <property type="molecule type" value="Genomic_DNA"/>
</dbReference>
<protein>
    <submittedName>
        <fullName evidence="2">Uncharacterized protein</fullName>
    </submittedName>
</protein>
<dbReference type="AlphaFoldDB" id="A0A848G3E1"/>
<name>A0A848G3E1_9RHOO</name>
<dbReference type="Proteomes" id="UP000580043">
    <property type="component" value="Unassembled WGS sequence"/>
</dbReference>
<sequence>MLHFSLERALYFGFLLVPKAFPGMNATAIVFFLQLSALVIMPILLILAIWCIVAFAEAKFRRQPINGRLLSAGRFAFAGISMFVTFLALGSILPDALPSGSYDESFNRDAWLDPASKPSIPRGATSRQRMLADVIARLPHKSRSELEVMLGPSMDTPYFKSTGRDLIYVTGPQRDSLLAMDSEWLLIWLDEDGIYQRHAIVTD</sequence>
<organism evidence="2 3">
    <name type="scientific">Zoogloea dura</name>
    <dbReference type="NCBI Taxonomy" id="2728840"/>
    <lineage>
        <taxon>Bacteria</taxon>
        <taxon>Pseudomonadati</taxon>
        <taxon>Pseudomonadota</taxon>
        <taxon>Betaproteobacteria</taxon>
        <taxon>Rhodocyclales</taxon>
        <taxon>Zoogloeaceae</taxon>
        <taxon>Zoogloea</taxon>
    </lineage>
</organism>
<keyword evidence="3" id="KW-1185">Reference proteome</keyword>
<keyword evidence="1" id="KW-0812">Transmembrane</keyword>
<gene>
    <name evidence="2" type="ORF">HHL15_13365</name>
</gene>
<proteinExistence type="predicted"/>
<evidence type="ECO:0000313" key="2">
    <source>
        <dbReference type="EMBL" id="NML26738.1"/>
    </source>
</evidence>
<feature type="transmembrane region" description="Helical" evidence="1">
    <location>
        <begin position="75"/>
        <end position="93"/>
    </location>
</feature>
<evidence type="ECO:0000313" key="3">
    <source>
        <dbReference type="Proteomes" id="UP000580043"/>
    </source>
</evidence>
<keyword evidence="1" id="KW-1133">Transmembrane helix</keyword>
<dbReference type="RefSeq" id="WP_169146272.1">
    <property type="nucleotide sequence ID" value="NZ_JABBGA010000009.1"/>
</dbReference>
<accession>A0A848G3E1</accession>
<keyword evidence="1" id="KW-0472">Membrane</keyword>
<reference evidence="2 3" key="1">
    <citation type="submission" date="2020-04" db="EMBL/GenBank/DDBJ databases">
        <title>Zoogloea sp. G-4-1-14 isolated from soil.</title>
        <authorList>
            <person name="Dahal R.H."/>
        </authorList>
    </citation>
    <scope>NUCLEOTIDE SEQUENCE [LARGE SCALE GENOMIC DNA]</scope>
    <source>
        <strain evidence="2 3">G-4-1-14</strain>
    </source>
</reference>